<reference evidence="13 14" key="1">
    <citation type="submission" date="2017-04" db="EMBL/GenBank/DDBJ databases">
        <authorList>
            <person name="Afonso C.L."/>
            <person name="Miller P.J."/>
            <person name="Scott M.A."/>
            <person name="Spackman E."/>
            <person name="Goraichik I."/>
            <person name="Dimitrov K.M."/>
            <person name="Suarez D.L."/>
            <person name="Swayne D.E."/>
        </authorList>
    </citation>
    <scope>NUCLEOTIDE SEQUENCE [LARGE SCALE GENOMIC DNA]</scope>
</reference>
<dbReference type="PANTHER" id="PTHR11051">
    <property type="entry name" value="GLYCOSYL HYDROLASE-RELATED"/>
    <property type="match status" value="1"/>
</dbReference>
<dbReference type="InterPro" id="IPR005196">
    <property type="entry name" value="Glyco_hydro_65_N"/>
</dbReference>
<evidence type="ECO:0000256" key="2">
    <source>
        <dbReference type="ARBA" id="ARBA00004418"/>
    </source>
</evidence>
<feature type="domain" description="Glycoside hydrolase family 65 central catalytic" evidence="11">
    <location>
        <begin position="473"/>
        <end position="698"/>
    </location>
</feature>
<comment type="catalytic activity">
    <reaction evidence="1">
        <text>alpha,alpha-trehalose + H2O = alpha-D-glucose + beta-D-glucose</text>
        <dbReference type="Rhea" id="RHEA:32675"/>
        <dbReference type="ChEBI" id="CHEBI:15377"/>
        <dbReference type="ChEBI" id="CHEBI:15903"/>
        <dbReference type="ChEBI" id="CHEBI:16551"/>
        <dbReference type="ChEBI" id="CHEBI:17925"/>
        <dbReference type="EC" id="3.2.1.28"/>
    </reaction>
</comment>
<dbReference type="AlphaFoldDB" id="A0A1X7QXP7"/>
<dbReference type="InterPro" id="IPR012341">
    <property type="entry name" value="6hp_glycosidase-like_sf"/>
</dbReference>
<dbReference type="FunFam" id="1.50.10.10:FF:000032">
    <property type="entry name" value="Vacuolar acid trehalase"/>
    <property type="match status" value="1"/>
</dbReference>
<protein>
    <recommendedName>
        <fullName evidence="5">alpha,alpha-trehalase</fullName>
        <ecNumber evidence="5">3.2.1.28</ecNumber>
    </recommendedName>
</protein>
<dbReference type="Proteomes" id="UP000196158">
    <property type="component" value="Unassembled WGS sequence"/>
</dbReference>
<dbReference type="SUPFAM" id="SSF48208">
    <property type="entry name" value="Six-hairpin glycosidases"/>
    <property type="match status" value="1"/>
</dbReference>
<dbReference type="EMBL" id="FXLY01000002">
    <property type="protein sequence ID" value="SMN18225.1"/>
    <property type="molecule type" value="Genomic_DNA"/>
</dbReference>
<dbReference type="GO" id="GO:0005993">
    <property type="term" value="P:trehalose catabolic process"/>
    <property type="evidence" value="ECO:0007669"/>
    <property type="project" value="TreeGrafter"/>
</dbReference>
<dbReference type="GO" id="GO:0004555">
    <property type="term" value="F:alpha,alpha-trehalase activity"/>
    <property type="evidence" value="ECO:0007669"/>
    <property type="project" value="UniProtKB-EC"/>
</dbReference>
<proteinExistence type="inferred from homology"/>
<dbReference type="InterPro" id="IPR008928">
    <property type="entry name" value="6-hairpin_glycosidase_sf"/>
</dbReference>
<gene>
    <name evidence="13" type="ORF">KASA_0Q06688G</name>
</gene>
<evidence type="ECO:0000256" key="1">
    <source>
        <dbReference type="ARBA" id="ARBA00001576"/>
    </source>
</evidence>
<evidence type="ECO:0000256" key="7">
    <source>
        <dbReference type="ARBA" id="ARBA00022801"/>
    </source>
</evidence>
<keyword evidence="8" id="KW-0735">Signal-anchor</keyword>
<organism evidence="13 14">
    <name type="scientific">Maudiozyma saulgeensis</name>
    <dbReference type="NCBI Taxonomy" id="1789683"/>
    <lineage>
        <taxon>Eukaryota</taxon>
        <taxon>Fungi</taxon>
        <taxon>Dikarya</taxon>
        <taxon>Ascomycota</taxon>
        <taxon>Saccharomycotina</taxon>
        <taxon>Saccharomycetes</taxon>
        <taxon>Saccharomycetales</taxon>
        <taxon>Saccharomycetaceae</taxon>
        <taxon>Maudiozyma</taxon>
    </lineage>
</organism>
<keyword evidence="9" id="KW-0325">Glycoprotein</keyword>
<evidence type="ECO:0000256" key="3">
    <source>
        <dbReference type="ARBA" id="ARBA00004606"/>
    </source>
</evidence>
<dbReference type="Pfam" id="PF03632">
    <property type="entry name" value="Glyco_hydro_65m"/>
    <property type="match status" value="1"/>
</dbReference>
<name>A0A1X7QXP7_9SACH</name>
<dbReference type="Gene3D" id="2.60.120.260">
    <property type="entry name" value="Galactose-binding domain-like"/>
    <property type="match status" value="1"/>
</dbReference>
<evidence type="ECO:0000259" key="11">
    <source>
        <dbReference type="Pfam" id="PF03632"/>
    </source>
</evidence>
<dbReference type="EC" id="3.2.1.28" evidence="5"/>
<dbReference type="GO" id="GO:0042597">
    <property type="term" value="C:periplasmic space"/>
    <property type="evidence" value="ECO:0007669"/>
    <property type="project" value="UniProtKB-SubCell"/>
</dbReference>
<dbReference type="GO" id="GO:0009277">
    <property type="term" value="C:fungal-type cell wall"/>
    <property type="evidence" value="ECO:0007669"/>
    <property type="project" value="TreeGrafter"/>
</dbReference>
<keyword evidence="10" id="KW-0472">Membrane</keyword>
<keyword evidence="7" id="KW-0378">Hydrolase</keyword>
<dbReference type="GO" id="GO:0016020">
    <property type="term" value="C:membrane"/>
    <property type="evidence" value="ECO:0007669"/>
    <property type="project" value="UniProtKB-SubCell"/>
</dbReference>
<dbReference type="InterPro" id="IPR005195">
    <property type="entry name" value="Glyco_hydro_65_M"/>
</dbReference>
<keyword evidence="14" id="KW-1185">Reference proteome</keyword>
<dbReference type="Gene3D" id="2.70.98.40">
    <property type="entry name" value="Glycoside hydrolase, family 65, N-terminal domain"/>
    <property type="match status" value="1"/>
</dbReference>
<dbReference type="PANTHER" id="PTHR11051:SF8">
    <property type="entry name" value="PROTEIN-GLUCOSYLGALACTOSYLHYDROXYLYSINE GLUCOSIDASE"/>
    <property type="match status" value="1"/>
</dbReference>
<keyword evidence="6" id="KW-0574">Periplasm</keyword>
<comment type="similarity">
    <text evidence="4">Belongs to the glycosyl hydrolase 65 family.</text>
</comment>
<feature type="transmembrane region" description="Helical" evidence="10">
    <location>
        <begin position="38"/>
        <end position="60"/>
    </location>
</feature>
<accession>A0A1X7QXP7</accession>
<evidence type="ECO:0000259" key="12">
    <source>
        <dbReference type="Pfam" id="PF03636"/>
    </source>
</evidence>
<keyword evidence="10" id="KW-0812">Transmembrane</keyword>
<dbReference type="Gene3D" id="1.50.10.10">
    <property type="match status" value="1"/>
</dbReference>
<comment type="subcellular location">
    <subcellularLocation>
        <location evidence="3">Membrane</location>
        <topology evidence="3">Single-pass type II membrane protein</topology>
    </subcellularLocation>
    <subcellularLocation>
        <location evidence="2">Periplasm</location>
    </subcellularLocation>
</comment>
<evidence type="ECO:0000256" key="5">
    <source>
        <dbReference type="ARBA" id="ARBA00012757"/>
    </source>
</evidence>
<dbReference type="OrthoDB" id="200349at2759"/>
<feature type="domain" description="Glycoside hydrolase family 65 N-terminal" evidence="12">
    <location>
        <begin position="140"/>
        <end position="414"/>
    </location>
</feature>
<dbReference type="STRING" id="1789683.A0A1X7QXP7"/>
<evidence type="ECO:0000256" key="10">
    <source>
        <dbReference type="SAM" id="Phobius"/>
    </source>
</evidence>
<sequence>MFNIFGLSKYNNNYNNNYKLLVVETNSNFFKTFRKYKLYFLTTFAMVLLFSSFLAALTVAPKLSSAKDTSNSETETLPTSIVQDRTGIIKSAEDHELDYNNDNRLASKQFFELLQDTNNTFYDEENGILGTSFFSQNVFSRQPYVANGYIGSRIPNVGLGYARDEITLFTNESAALNNDWPQFNPRYAGSFVADFYALEEHLTKTNYPELDDKGYPNIIASIPDWTDLQFKIANTPLWFNALNVTADQVTNYSQNMSMNNGIVNTTMDWLDGLLHVSSQIIAHRDIYPLGFVNLEVSLNTENLPANFTECPLEFFDIFNHNTSWRTYLQDSGYDEKNGGIFMVVEPDNVPYNNAALFSTAELELLSSTGDVANNVSFSASESNLAGIASQTANVTLTKENPKIIVRKYVGVMSSTFSLTNSSNLDTAASYANEYKGQYTQLLASHDAAWAELYGDAKIEIPSDSFLELAAKSSLFHLLANSRPNNVTQERGMLMPVSGLSSDSYGGLVFWDADMWMTPALLPFAPKVAKNINSYRNATHHQAQLNAREYGYAGAVYPWTSGGFSNCTSTGPCVDYEYHLNIDIAFSTLSLFLSGATEDLNDDYLRYTTWPLVKDAADFFTSFVKLNSQTGKYETLNTTDPDEYANHVDNGAYTNTGIKTLMKWATDIGTHLNESVDSKWMVISNNMVIPRAESGITLEYTGMNSSVEIKQADVTLVVYPLDTIDDPISAAYAINDLYYYSGKQAASGPAMTYPVFVAAAQSLLNHGSSSQSYLYKAIVPYMRMPFAQFSEQSDDDYDTNGNLNPAFPFLTGNGGVLQSIVFGLTGIRYSYDMNNHTKKMDRFLKFDPTELGTLPQGIAIRGFHYMDNVIDFIINDTNGTVVNKQGNNSITIMVPNRDKYDDTNVHFYTPSNNTLKRRSYCQVKVADEGIYYTINPGQELVIPVYKPLLSVKGNLAEHRQITNLTSGVAGDVGLSAVDGNNYTHWQPVDKNNAKLLIDLGSEQQINKGYIDWGSRPAKNISISILPHSELLESLFTNVTSIIENSNGTTEEATAEALAYLEQYMSSGNGSISGTCSSDISDILNWKLGSFNNMIQSLPDIEPLRETFITIVDNQNVVPSLPYYSELAVTEEVVLLPGNITTFNVDYSKVKYDTSLSCLPGASSDDWKKARYVVVSVQGTYDNDTYPYGATLNEIILQS</sequence>
<evidence type="ECO:0000256" key="9">
    <source>
        <dbReference type="ARBA" id="ARBA00023180"/>
    </source>
</evidence>
<keyword evidence="10" id="KW-1133">Transmembrane helix</keyword>
<dbReference type="InterPro" id="IPR037018">
    <property type="entry name" value="GH65_N"/>
</dbReference>
<evidence type="ECO:0000313" key="13">
    <source>
        <dbReference type="EMBL" id="SMN18225.1"/>
    </source>
</evidence>
<dbReference type="Pfam" id="PF03636">
    <property type="entry name" value="Glyco_hydro_65N"/>
    <property type="match status" value="1"/>
</dbReference>
<evidence type="ECO:0000313" key="14">
    <source>
        <dbReference type="Proteomes" id="UP000196158"/>
    </source>
</evidence>
<evidence type="ECO:0000256" key="6">
    <source>
        <dbReference type="ARBA" id="ARBA00022764"/>
    </source>
</evidence>
<dbReference type="GO" id="GO:0015976">
    <property type="term" value="P:carbon utilization"/>
    <property type="evidence" value="ECO:0007669"/>
    <property type="project" value="UniProtKB-ARBA"/>
</dbReference>
<evidence type="ECO:0000256" key="4">
    <source>
        <dbReference type="ARBA" id="ARBA00006768"/>
    </source>
</evidence>
<evidence type="ECO:0000256" key="8">
    <source>
        <dbReference type="ARBA" id="ARBA00022968"/>
    </source>
</evidence>